<keyword evidence="3" id="KW-0963">Cytoplasm</keyword>
<feature type="domain" description="Tail specific protease" evidence="8">
    <location>
        <begin position="55"/>
        <end position="259"/>
    </location>
</feature>
<dbReference type="InterPro" id="IPR012393">
    <property type="entry name" value="Tricorn_protease"/>
</dbReference>
<dbReference type="EMBL" id="CP133548">
    <property type="protein sequence ID" value="WMS87352.1"/>
    <property type="molecule type" value="Genomic_DNA"/>
</dbReference>
<dbReference type="Pfam" id="PF03572">
    <property type="entry name" value="Peptidase_S41"/>
    <property type="match status" value="1"/>
</dbReference>
<keyword evidence="4" id="KW-0645">Protease</keyword>
<dbReference type="AlphaFoldDB" id="A0AA51X6J2"/>
<keyword evidence="6" id="KW-0720">Serine protease</keyword>
<comment type="subcellular location">
    <subcellularLocation>
        <location evidence="1">Cytoplasm</location>
    </subcellularLocation>
</comment>
<dbReference type="SUPFAM" id="SSF50156">
    <property type="entry name" value="PDZ domain-like"/>
    <property type="match status" value="1"/>
</dbReference>
<dbReference type="InterPro" id="IPR029045">
    <property type="entry name" value="ClpP/crotonase-like_dom_sf"/>
</dbReference>
<comment type="similarity">
    <text evidence="2">Belongs to the peptidase S41B family.</text>
</comment>
<dbReference type="PANTHER" id="PTHR43253">
    <property type="entry name" value="TRICORN PROTEASE HOMOLOG 2-RELATED"/>
    <property type="match status" value="1"/>
</dbReference>
<dbReference type="InterPro" id="IPR005151">
    <property type="entry name" value="Tail-specific_protease"/>
</dbReference>
<evidence type="ECO:0000256" key="6">
    <source>
        <dbReference type="ARBA" id="ARBA00022825"/>
    </source>
</evidence>
<proteinExistence type="inferred from homology"/>
<evidence type="ECO:0000256" key="7">
    <source>
        <dbReference type="SAM" id="MobiDB-lite"/>
    </source>
</evidence>
<dbReference type="GO" id="GO:0006508">
    <property type="term" value="P:proteolysis"/>
    <property type="evidence" value="ECO:0007669"/>
    <property type="project" value="UniProtKB-KW"/>
</dbReference>
<name>A0AA51X6J2_9GAMM</name>
<evidence type="ECO:0000259" key="8">
    <source>
        <dbReference type="SMART" id="SM00245"/>
    </source>
</evidence>
<sequence length="308" mass="34242">MIKHIYQTEPERPATASPLALPGVNAQNGDRIVSINGIAVNTIADVTQALRNQVGQQVLLSLKRGKQSIETVVKPVDRWAEYNLRYADWTQTNLEKVATSAPSVGYFHLAAMGSNDIENFAREFYANIDKKGLIIDVRNNRGGNIDSWLIEKLLRRTWAFWDGKNFSPFTNMQQTFRGHIVVLINQSTYSDGETFSAAVKALDIAPLIGKRTAGAGVWLSDVSRQSDNGMARVAQFAQYAINGDWILEGHGVSPDIEVHNLPYASFKGEDAQLEYAIKYLNEKIKSEPIPELKAKAFTPYGEPAKDIE</sequence>
<dbReference type="SUPFAM" id="SSF52096">
    <property type="entry name" value="ClpP/crotonase"/>
    <property type="match status" value="1"/>
</dbReference>
<keyword evidence="10" id="KW-1185">Reference proteome</keyword>
<feature type="region of interest" description="Disordered" evidence="7">
    <location>
        <begin position="1"/>
        <end position="21"/>
    </location>
</feature>
<dbReference type="CDD" id="cd07562">
    <property type="entry name" value="Peptidase_S41_TRI"/>
    <property type="match status" value="1"/>
</dbReference>
<dbReference type="Gene3D" id="3.90.226.10">
    <property type="entry name" value="2-enoyl-CoA Hydratase, Chain A, domain 1"/>
    <property type="match status" value="1"/>
</dbReference>
<dbReference type="GO" id="GO:0005737">
    <property type="term" value="C:cytoplasm"/>
    <property type="evidence" value="ECO:0007669"/>
    <property type="project" value="UniProtKB-SubCell"/>
</dbReference>
<evidence type="ECO:0000313" key="10">
    <source>
        <dbReference type="Proteomes" id="UP001239782"/>
    </source>
</evidence>
<dbReference type="GO" id="GO:0008236">
    <property type="term" value="F:serine-type peptidase activity"/>
    <property type="evidence" value="ECO:0007669"/>
    <property type="project" value="UniProtKB-KW"/>
</dbReference>
<dbReference type="Pfam" id="PF14685">
    <property type="entry name" value="PDZ_Tricorn"/>
    <property type="match status" value="1"/>
</dbReference>
<dbReference type="RefSeq" id="WP_309202493.1">
    <property type="nucleotide sequence ID" value="NZ_CP133548.1"/>
</dbReference>
<dbReference type="Proteomes" id="UP001239782">
    <property type="component" value="Chromosome"/>
</dbReference>
<evidence type="ECO:0000256" key="3">
    <source>
        <dbReference type="ARBA" id="ARBA00022490"/>
    </source>
</evidence>
<organism evidence="9 10">
    <name type="scientific">Pleionea litopenaei</name>
    <dbReference type="NCBI Taxonomy" id="3070815"/>
    <lineage>
        <taxon>Bacteria</taxon>
        <taxon>Pseudomonadati</taxon>
        <taxon>Pseudomonadota</taxon>
        <taxon>Gammaproteobacteria</taxon>
        <taxon>Oceanospirillales</taxon>
        <taxon>Pleioneaceae</taxon>
        <taxon>Pleionea</taxon>
    </lineage>
</organism>
<evidence type="ECO:0000256" key="2">
    <source>
        <dbReference type="ARBA" id="ARBA00008524"/>
    </source>
</evidence>
<evidence type="ECO:0000256" key="5">
    <source>
        <dbReference type="ARBA" id="ARBA00022801"/>
    </source>
</evidence>
<protein>
    <submittedName>
        <fullName evidence="9">S41 family peptidase</fullName>
    </submittedName>
</protein>
<evidence type="ECO:0000256" key="1">
    <source>
        <dbReference type="ARBA" id="ARBA00004496"/>
    </source>
</evidence>
<evidence type="ECO:0000256" key="4">
    <source>
        <dbReference type="ARBA" id="ARBA00022670"/>
    </source>
</evidence>
<dbReference type="PANTHER" id="PTHR43253:SF1">
    <property type="entry name" value="TRICORN PROTEASE HOMOLOG 2-RELATED"/>
    <property type="match status" value="1"/>
</dbReference>
<keyword evidence="5" id="KW-0378">Hydrolase</keyword>
<gene>
    <name evidence="9" type="ORF">Q9312_00130</name>
</gene>
<dbReference type="Gene3D" id="2.30.42.10">
    <property type="match status" value="1"/>
</dbReference>
<reference evidence="9 10" key="1">
    <citation type="submission" date="2023-08" db="EMBL/GenBank/DDBJ databases">
        <title>Pleionea litopenaei sp. nov., isolated from stomach of juvenile Litopenaeus vannamei.</title>
        <authorList>
            <person name="Rho A.M."/>
            <person name="Hwang C.Y."/>
        </authorList>
    </citation>
    <scope>NUCLEOTIDE SEQUENCE [LARGE SCALE GENOMIC DNA]</scope>
    <source>
        <strain evidence="9 10">HL-JVS1</strain>
    </source>
</reference>
<dbReference type="SMART" id="SM00245">
    <property type="entry name" value="TSPc"/>
    <property type="match status" value="1"/>
</dbReference>
<evidence type="ECO:0000313" key="9">
    <source>
        <dbReference type="EMBL" id="WMS87352.1"/>
    </source>
</evidence>
<dbReference type="InterPro" id="IPR029414">
    <property type="entry name" value="Tricorn_PDZ"/>
</dbReference>
<accession>A0AA51X6J2</accession>
<dbReference type="KEGG" id="plei:Q9312_00130"/>
<dbReference type="InterPro" id="IPR036034">
    <property type="entry name" value="PDZ_sf"/>
</dbReference>